<dbReference type="STRING" id="745531.A0A0C3S7M0"/>
<feature type="compositionally biased region" description="Acidic residues" evidence="2">
    <location>
        <begin position="30"/>
        <end position="49"/>
    </location>
</feature>
<dbReference type="SMART" id="SM00028">
    <property type="entry name" value="TPR"/>
    <property type="match status" value="7"/>
</dbReference>
<dbReference type="PANTHER" id="PTHR23082">
    <property type="entry name" value="TRANSCRIPTION INITIATION FACTOR IIIC TFIIIC , POLYPEPTIDE 3-RELATED"/>
    <property type="match status" value="1"/>
</dbReference>
<dbReference type="InterPro" id="IPR011990">
    <property type="entry name" value="TPR-like_helical_dom_sf"/>
</dbReference>
<dbReference type="SUPFAM" id="SSF48452">
    <property type="entry name" value="TPR-like"/>
    <property type="match status" value="2"/>
</dbReference>
<dbReference type="GO" id="GO:0006383">
    <property type="term" value="P:transcription by RNA polymerase III"/>
    <property type="evidence" value="ECO:0007669"/>
    <property type="project" value="InterPro"/>
</dbReference>
<dbReference type="Pfam" id="PF14559">
    <property type="entry name" value="TPR_19"/>
    <property type="match status" value="1"/>
</dbReference>
<dbReference type="GO" id="GO:0000127">
    <property type="term" value="C:transcription factor TFIIIC complex"/>
    <property type="evidence" value="ECO:0007669"/>
    <property type="project" value="TreeGrafter"/>
</dbReference>
<evidence type="ECO:0000256" key="2">
    <source>
        <dbReference type="SAM" id="MobiDB-lite"/>
    </source>
</evidence>
<dbReference type="PANTHER" id="PTHR23082:SF0">
    <property type="entry name" value="GENERAL TRANSCRIPTION FACTOR 3C POLYPEPTIDE 3"/>
    <property type="match status" value="1"/>
</dbReference>
<dbReference type="EMBL" id="KN840509">
    <property type="protein sequence ID" value="KIP06842.1"/>
    <property type="molecule type" value="Genomic_DNA"/>
</dbReference>
<feature type="repeat" description="TPR" evidence="1">
    <location>
        <begin position="469"/>
        <end position="502"/>
    </location>
</feature>
<evidence type="ECO:0008006" key="5">
    <source>
        <dbReference type="Google" id="ProtNLM"/>
    </source>
</evidence>
<protein>
    <recommendedName>
        <fullName evidence="5">TPR-like protein</fullName>
    </recommendedName>
</protein>
<reference evidence="3 4" key="1">
    <citation type="journal article" date="2014" name="PLoS Genet.">
        <title>Analysis of the Phlebiopsis gigantea genome, transcriptome and secretome provides insight into its pioneer colonization strategies of wood.</title>
        <authorList>
            <person name="Hori C."/>
            <person name="Ishida T."/>
            <person name="Igarashi K."/>
            <person name="Samejima M."/>
            <person name="Suzuki H."/>
            <person name="Master E."/>
            <person name="Ferreira P."/>
            <person name="Ruiz-Duenas F.J."/>
            <person name="Held B."/>
            <person name="Canessa P."/>
            <person name="Larrondo L.F."/>
            <person name="Schmoll M."/>
            <person name="Druzhinina I.S."/>
            <person name="Kubicek C.P."/>
            <person name="Gaskell J.A."/>
            <person name="Kersten P."/>
            <person name="St John F."/>
            <person name="Glasner J."/>
            <person name="Sabat G."/>
            <person name="Splinter BonDurant S."/>
            <person name="Syed K."/>
            <person name="Yadav J."/>
            <person name="Mgbeahuruike A.C."/>
            <person name="Kovalchuk A."/>
            <person name="Asiegbu F.O."/>
            <person name="Lackner G."/>
            <person name="Hoffmeister D."/>
            <person name="Rencoret J."/>
            <person name="Gutierrez A."/>
            <person name="Sun H."/>
            <person name="Lindquist E."/>
            <person name="Barry K."/>
            <person name="Riley R."/>
            <person name="Grigoriev I.V."/>
            <person name="Henrissat B."/>
            <person name="Kues U."/>
            <person name="Berka R.M."/>
            <person name="Martinez A.T."/>
            <person name="Covert S.F."/>
            <person name="Blanchette R.A."/>
            <person name="Cullen D."/>
        </authorList>
    </citation>
    <scope>NUCLEOTIDE SEQUENCE [LARGE SCALE GENOMIC DNA]</scope>
    <source>
        <strain evidence="3 4">11061_1 CR5-6</strain>
    </source>
</reference>
<feature type="compositionally biased region" description="Acidic residues" evidence="2">
    <location>
        <begin position="838"/>
        <end position="850"/>
    </location>
</feature>
<feature type="compositionally biased region" description="Basic and acidic residues" evidence="2">
    <location>
        <begin position="53"/>
        <end position="64"/>
    </location>
</feature>
<sequence length="1019" mass="115478">MYSAEARPSSRERDGWEEEEEGDDAFHDDDYAEGSEEELSEGFTDEEDVPGPRPRDKGKEREAPEAELEVDQDFDRLVRDIRADDGSTGALSKVWDFDMKDRDTEFKDDLREASGVGKKRGRKPGRQKGVALSQQVKALIGEGNQAYVDNNIQETIRIMEEVIRIEPRAGMAWSVLAQCHEDGGDRQKALQLRIMAAHLNQDPEEWERLAEESRTQEYYQQALYCYRKLYQLDQTNVNALWDRASLAKDIGDLRTARHSFLAILKQIPHDLTVLAEIRPVLIELDDLELCEKLFDEAFAHYQNVFPNGQVTSTDPNDGATFGLLEVLVLADLDNTLKRHERAVETIRRGCRWLQGRAAQKFWDASEDDREWDLPNGPNGQSTRVVSEGEVQPGMYPLDVNARHRLAIARIKLGDTAEGRMHANVILSQDILEYAALFVEIADAYFERDMFTEARYVYDMLGADERTSSMYVLLQAAACRRMTGDLDDAAKVYEHAIKADPENSDAKMKLAEIYEILNEPRKALELVTQVIDSRRRARRQGQEGGEAGPSGTQHGASLFEEKARSGKDKGKKSRVGKLTAAELRELEAKKEQEAVQSYARVKAVWAQMLAGDEQADREWMHEAEMLVEQFQETRALYLTSRSSGFRGVFPRSGRKKQSAEANEESMASRLQLDIGRDSISRRSKGEKGGILDSFRTIKFDDWLRVFMQYCFNLTRRDRYPEAKDILEHILLSNAFQKRTYLDTIRCALITCSVGAGQYDVVVEQSRKLINTHQFNNEPFRILLASLASGYRATDSFLASTLSKHLLRELRAYDTALKNPDSLRWNPTLHRFSVAGAKAEDEDVDEGAEDTPEAQRRVKLPSKENPIGVALYGQICLAAKSYQSAIFYLLHAHDYCPHDPVICLSLAVASIGRAMQRQADNRHHLITQAMAFLSRYRALRGGDAPGEVEYNFGRAFHHLGLLSLAVKHYERVLEQAEAKLRSDPHTDIGLAREAAYNLSLIYVSTGATPLAQELYCRWLSL</sequence>
<proteinExistence type="predicted"/>
<dbReference type="AlphaFoldDB" id="A0A0C3S7M0"/>
<dbReference type="Proteomes" id="UP000053257">
    <property type="component" value="Unassembled WGS sequence"/>
</dbReference>
<dbReference type="InterPro" id="IPR019734">
    <property type="entry name" value="TPR_rpt"/>
</dbReference>
<gene>
    <name evidence="3" type="ORF">PHLGIDRAFT_30311</name>
</gene>
<organism evidence="3 4">
    <name type="scientific">Phlebiopsis gigantea (strain 11061_1 CR5-6)</name>
    <name type="common">White-rot fungus</name>
    <name type="synonym">Peniophora gigantea</name>
    <dbReference type="NCBI Taxonomy" id="745531"/>
    <lineage>
        <taxon>Eukaryota</taxon>
        <taxon>Fungi</taxon>
        <taxon>Dikarya</taxon>
        <taxon>Basidiomycota</taxon>
        <taxon>Agaricomycotina</taxon>
        <taxon>Agaricomycetes</taxon>
        <taxon>Polyporales</taxon>
        <taxon>Phanerochaetaceae</taxon>
        <taxon>Phlebiopsis</taxon>
    </lineage>
</organism>
<feature type="region of interest" description="Disordered" evidence="2">
    <location>
        <begin position="1"/>
        <end position="72"/>
    </location>
</feature>
<feature type="region of interest" description="Disordered" evidence="2">
    <location>
        <begin position="534"/>
        <end position="554"/>
    </location>
</feature>
<evidence type="ECO:0000313" key="4">
    <source>
        <dbReference type="Proteomes" id="UP000053257"/>
    </source>
</evidence>
<dbReference type="HOGENOM" id="CLU_002391_0_1_1"/>
<accession>A0A0C3S7M0</accession>
<feature type="region of interest" description="Disordered" evidence="2">
    <location>
        <begin position="834"/>
        <end position="854"/>
    </location>
</feature>
<dbReference type="OrthoDB" id="9991317at2759"/>
<evidence type="ECO:0000256" key="1">
    <source>
        <dbReference type="PROSITE-ProRule" id="PRU00339"/>
    </source>
</evidence>
<dbReference type="InterPro" id="IPR039340">
    <property type="entry name" value="Tfc4/TFIIIC-102/Sfc4"/>
</dbReference>
<evidence type="ECO:0000313" key="3">
    <source>
        <dbReference type="EMBL" id="KIP06842.1"/>
    </source>
</evidence>
<dbReference type="Gene3D" id="1.25.40.10">
    <property type="entry name" value="Tetratricopeptide repeat domain"/>
    <property type="match status" value="4"/>
</dbReference>
<keyword evidence="4" id="KW-1185">Reference proteome</keyword>
<dbReference type="PROSITE" id="PS50005">
    <property type="entry name" value="TPR"/>
    <property type="match status" value="1"/>
</dbReference>
<keyword evidence="1" id="KW-0802">TPR repeat</keyword>
<name>A0A0C3S7M0_PHLG1</name>